<evidence type="ECO:0000313" key="3">
    <source>
        <dbReference type="Proteomes" id="UP000094936"/>
    </source>
</evidence>
<gene>
    <name evidence="2" type="ORF">A8L45_07680</name>
</gene>
<feature type="chain" id="PRO_5008673206" description="MSHA biogenesis protein MshK" evidence="1">
    <location>
        <begin position="22"/>
        <end position="122"/>
    </location>
</feature>
<keyword evidence="3" id="KW-1185">Reference proteome</keyword>
<dbReference type="Proteomes" id="UP000094936">
    <property type="component" value="Unassembled WGS sequence"/>
</dbReference>
<evidence type="ECO:0008006" key="4">
    <source>
        <dbReference type="Google" id="ProtNLM"/>
    </source>
</evidence>
<comment type="caution">
    <text evidence="2">The sequence shown here is derived from an EMBL/GenBank/DDBJ whole genome shotgun (WGS) entry which is preliminary data.</text>
</comment>
<dbReference type="RefSeq" id="WP_068900889.1">
    <property type="nucleotide sequence ID" value="NZ_JBHUIF010000019.1"/>
</dbReference>
<organism evidence="2 3">
    <name type="scientific">Veronia pacifica</name>
    <dbReference type="NCBI Taxonomy" id="1080227"/>
    <lineage>
        <taxon>Bacteria</taxon>
        <taxon>Pseudomonadati</taxon>
        <taxon>Pseudomonadota</taxon>
        <taxon>Gammaproteobacteria</taxon>
        <taxon>Vibrionales</taxon>
        <taxon>Vibrionaceae</taxon>
        <taxon>Veronia</taxon>
    </lineage>
</organism>
<sequence length="122" mass="13458">MRNVISIILCLAALYTATATAETTLPDPTAPLGYQPKVVVPEKKAPIKMVKKKAPRRVSLPRLDAVMCQSDQACVAILNGEMVEEGKPYKGFNVVKVTNDKAVLSKQRKKWTLTLYSEQVVN</sequence>
<dbReference type="AlphaFoldDB" id="A0A1C3ELP6"/>
<name>A0A1C3ELP6_9GAMM</name>
<dbReference type="EMBL" id="LYBM01000010">
    <property type="protein sequence ID" value="ODA34151.1"/>
    <property type="molecule type" value="Genomic_DNA"/>
</dbReference>
<accession>A0A1C3ELP6</accession>
<dbReference type="STRING" id="1080227.A8L45_07680"/>
<reference evidence="2 3" key="1">
    <citation type="submission" date="2016-05" db="EMBL/GenBank/DDBJ databases">
        <title>Genomic Taxonomy of the Vibrionaceae.</title>
        <authorList>
            <person name="Gomez-Gil B."/>
            <person name="Enciso-Ibarra J."/>
        </authorList>
    </citation>
    <scope>NUCLEOTIDE SEQUENCE [LARGE SCALE GENOMIC DNA]</scope>
    <source>
        <strain evidence="2 3">CAIM 1920</strain>
    </source>
</reference>
<feature type="signal peptide" evidence="1">
    <location>
        <begin position="1"/>
        <end position="21"/>
    </location>
</feature>
<evidence type="ECO:0000313" key="2">
    <source>
        <dbReference type="EMBL" id="ODA34151.1"/>
    </source>
</evidence>
<protein>
    <recommendedName>
        <fullName evidence="4">MSHA biogenesis protein MshK</fullName>
    </recommendedName>
</protein>
<dbReference type="OrthoDB" id="5917619at2"/>
<evidence type="ECO:0000256" key="1">
    <source>
        <dbReference type="SAM" id="SignalP"/>
    </source>
</evidence>
<proteinExistence type="predicted"/>
<keyword evidence="1" id="KW-0732">Signal</keyword>